<dbReference type="Pfam" id="PF09162">
    <property type="entry name" value="Tap-RNA_bind"/>
    <property type="match status" value="1"/>
</dbReference>
<dbReference type="Gene3D" id="3.10.450.50">
    <property type="match status" value="1"/>
</dbReference>
<keyword evidence="13" id="KW-1185">Reference proteome</keyword>
<comment type="subcellular location">
    <subcellularLocation>
        <location evidence="1">Nucleus</location>
        <location evidence="1">Nucleoplasm</location>
    </subcellularLocation>
</comment>
<evidence type="ECO:0000256" key="2">
    <source>
        <dbReference type="ARBA" id="ARBA00009285"/>
    </source>
</evidence>
<dbReference type="InterPro" id="IPR018222">
    <property type="entry name" value="Nuclear_transport_factor_2_euk"/>
</dbReference>
<dbReference type="InterPro" id="IPR005637">
    <property type="entry name" value="TAP_C_dom"/>
</dbReference>
<dbReference type="InterPro" id="IPR002075">
    <property type="entry name" value="NTF2_dom"/>
</dbReference>
<dbReference type="InterPro" id="IPR012677">
    <property type="entry name" value="Nucleotide-bd_a/b_plait_sf"/>
</dbReference>
<evidence type="ECO:0000259" key="10">
    <source>
        <dbReference type="PROSITE" id="PS50177"/>
    </source>
</evidence>
<feature type="domain" description="TAP-C" evidence="11">
    <location>
        <begin position="566"/>
        <end position="620"/>
    </location>
</feature>
<feature type="domain" description="NTF2" evidence="10">
    <location>
        <begin position="368"/>
        <end position="515"/>
    </location>
</feature>
<dbReference type="PROSITE" id="PS50177">
    <property type="entry name" value="NTF2_DOMAIN"/>
    <property type="match status" value="1"/>
</dbReference>
<comment type="similarity">
    <text evidence="2">Belongs to the NXF family.</text>
</comment>
<evidence type="ECO:0000256" key="9">
    <source>
        <dbReference type="SAM" id="MobiDB-lite"/>
    </source>
</evidence>
<protein>
    <submittedName>
        <fullName evidence="12">NXF</fullName>
    </submittedName>
</protein>
<dbReference type="Pfam" id="PF03943">
    <property type="entry name" value="TAP_C"/>
    <property type="match status" value="1"/>
</dbReference>
<dbReference type="InterPro" id="IPR032710">
    <property type="entry name" value="NTF2-like_dom_sf"/>
</dbReference>
<dbReference type="SUPFAM" id="SSF54928">
    <property type="entry name" value="RNA-binding domain, RBD"/>
    <property type="match status" value="1"/>
</dbReference>
<evidence type="ECO:0000256" key="7">
    <source>
        <dbReference type="ARBA" id="ARBA00022884"/>
    </source>
</evidence>
<evidence type="ECO:0000256" key="3">
    <source>
        <dbReference type="ARBA" id="ARBA00022448"/>
    </source>
</evidence>
<name>A0A812DB74_ACAPH</name>
<dbReference type="SUPFAM" id="SSF52058">
    <property type="entry name" value="L domain-like"/>
    <property type="match status" value="1"/>
</dbReference>
<dbReference type="InterPro" id="IPR030217">
    <property type="entry name" value="NXF_fam"/>
</dbReference>
<evidence type="ECO:0000256" key="5">
    <source>
        <dbReference type="ARBA" id="ARBA00022737"/>
    </source>
</evidence>
<dbReference type="SUPFAM" id="SSF46934">
    <property type="entry name" value="UBA-like"/>
    <property type="match status" value="1"/>
</dbReference>
<evidence type="ECO:0000256" key="4">
    <source>
        <dbReference type="ARBA" id="ARBA00022614"/>
    </source>
</evidence>
<evidence type="ECO:0000256" key="1">
    <source>
        <dbReference type="ARBA" id="ARBA00004642"/>
    </source>
</evidence>
<dbReference type="GO" id="GO:0003723">
    <property type="term" value="F:RNA binding"/>
    <property type="evidence" value="ECO:0007669"/>
    <property type="project" value="UniProtKB-KW"/>
</dbReference>
<dbReference type="GO" id="GO:0005635">
    <property type="term" value="C:nuclear envelope"/>
    <property type="evidence" value="ECO:0007669"/>
    <property type="project" value="UniProtKB-ARBA"/>
</dbReference>
<dbReference type="Pfam" id="PF24048">
    <property type="entry name" value="LRR_NXF1-5"/>
    <property type="match status" value="1"/>
</dbReference>
<dbReference type="PROSITE" id="PS51281">
    <property type="entry name" value="TAP_C"/>
    <property type="match status" value="1"/>
</dbReference>
<dbReference type="InterPro" id="IPR032675">
    <property type="entry name" value="LRR_dom_sf"/>
</dbReference>
<dbReference type="CDD" id="cd14342">
    <property type="entry name" value="UBA_TAP-C"/>
    <property type="match status" value="1"/>
</dbReference>
<feature type="region of interest" description="Disordered" evidence="9">
    <location>
        <begin position="527"/>
        <end position="560"/>
    </location>
</feature>
<evidence type="ECO:0000313" key="12">
    <source>
        <dbReference type="EMBL" id="CAE1292225.1"/>
    </source>
</evidence>
<keyword evidence="4" id="KW-0433">Leucine-rich repeat</keyword>
<keyword evidence="7" id="KW-0694">RNA-binding</keyword>
<sequence>MCLLNDKHRSFYKRSKWHGRGGRYSRKGGGGGNSRSRLDDDYPMDDGLPGSSDQRHSPYHKNRRNAKRLRRQQNKLLEMDKIQSGDRVKRLGLPVRNSRNSENWYKVKVPFGQKFDKKVLFQKIEKEINMPFQAIRYQSENEHSIFHVQDKRTAEAIRAADKKILMPNGYKLVLIVKPCNSPLLSLDANAVSELKTCMSERYDSSTKTLNLSNIYQSQSLQQKKLFLVLNRPQVFSHVVSIIKENIPELVSLDLSSNRLMTLDSLATLVPETPNLKHLNLGKNMLKTIEELEKIKGWKLDDLILEGNDLCDRFKEQSDYIRAVRKKYPKVLRLDGHELPPPIVFDLESATDLPPSKGNYFLNTDVQTLLVKFIKQYYLIYDSDNRQALIDAYHDQAMFSYACNFNRVLGKQPSLTDYISDSRNLLKINDARREKLLKIGRVKVVSQLRLLPSTQHDLNSLRLDVQHLSSNLLIFSVFGIFKETSKVDPPIRAFSRCFITTPMGQGIVIINDMLTITNATQEQIQSAFKTPAPTPSSSPTQGGSGIVEPSTSNVLETPGLTGANLTDTQQQMVVQFSAQSGMNAEYSFQCLLQNEWNYDKSAQIFMDLKAQGKIPDQAFLR</sequence>
<keyword evidence="3" id="KW-0813">Transport</keyword>
<feature type="compositionally biased region" description="Basic residues" evidence="9">
    <location>
        <begin position="57"/>
        <end position="73"/>
    </location>
</feature>
<dbReference type="Gene3D" id="3.80.10.10">
    <property type="entry name" value="Ribonuclease Inhibitor"/>
    <property type="match status" value="1"/>
</dbReference>
<dbReference type="Pfam" id="PF22602">
    <property type="entry name" value="NXF_NTF2"/>
    <property type="match status" value="1"/>
</dbReference>
<evidence type="ECO:0000259" key="11">
    <source>
        <dbReference type="PROSITE" id="PS51281"/>
    </source>
</evidence>
<gene>
    <name evidence="12" type="ORF">SPHA_49155</name>
</gene>
<dbReference type="SMART" id="SM00804">
    <property type="entry name" value="TAP_C"/>
    <property type="match status" value="1"/>
</dbReference>
<feature type="compositionally biased region" description="Basic residues" evidence="9">
    <location>
        <begin position="17"/>
        <end position="26"/>
    </location>
</feature>
<evidence type="ECO:0000256" key="8">
    <source>
        <dbReference type="ARBA" id="ARBA00023242"/>
    </source>
</evidence>
<reference evidence="12" key="1">
    <citation type="submission" date="2021-01" db="EMBL/GenBank/DDBJ databases">
        <authorList>
            <person name="Li R."/>
            <person name="Bekaert M."/>
        </authorList>
    </citation>
    <scope>NUCLEOTIDE SEQUENCE</scope>
    <source>
        <strain evidence="12">Farmed</strain>
    </source>
</reference>
<dbReference type="Proteomes" id="UP000597762">
    <property type="component" value="Unassembled WGS sequence"/>
</dbReference>
<proteinExistence type="inferred from homology"/>
<keyword evidence="6" id="KW-0509">mRNA transport</keyword>
<dbReference type="GO" id="GO:0005737">
    <property type="term" value="C:cytoplasm"/>
    <property type="evidence" value="ECO:0007669"/>
    <property type="project" value="InterPro"/>
</dbReference>
<dbReference type="Gene3D" id="1.10.8.10">
    <property type="entry name" value="DNA helicase RuvA subunit, C-terminal domain"/>
    <property type="match status" value="1"/>
</dbReference>
<keyword evidence="5" id="KW-0677">Repeat</keyword>
<dbReference type="SUPFAM" id="SSF54427">
    <property type="entry name" value="NTF2-like"/>
    <property type="match status" value="1"/>
</dbReference>
<feature type="region of interest" description="Disordered" evidence="9">
    <location>
        <begin position="17"/>
        <end position="75"/>
    </location>
</feature>
<dbReference type="InterPro" id="IPR015245">
    <property type="entry name" value="Tap_RNA-bd"/>
</dbReference>
<dbReference type="AlphaFoldDB" id="A0A812DB74"/>
<dbReference type="InterPro" id="IPR057125">
    <property type="entry name" value="NXF1/2/3/5-like_LRR"/>
</dbReference>
<keyword evidence="8" id="KW-0539">Nucleus</keyword>
<dbReference type="InterPro" id="IPR035979">
    <property type="entry name" value="RBD_domain_sf"/>
</dbReference>
<evidence type="ECO:0000256" key="6">
    <source>
        <dbReference type="ARBA" id="ARBA00022816"/>
    </source>
</evidence>
<comment type="caution">
    <text evidence="12">The sequence shown here is derived from an EMBL/GenBank/DDBJ whole genome shotgun (WGS) entry which is preliminary data.</text>
</comment>
<dbReference type="Gene3D" id="3.30.70.330">
    <property type="match status" value="1"/>
</dbReference>
<dbReference type="GO" id="GO:0016973">
    <property type="term" value="P:poly(A)+ mRNA export from nucleus"/>
    <property type="evidence" value="ECO:0007669"/>
    <property type="project" value="TreeGrafter"/>
</dbReference>
<evidence type="ECO:0000313" key="13">
    <source>
        <dbReference type="Proteomes" id="UP000597762"/>
    </source>
</evidence>
<dbReference type="FunFam" id="3.80.10.10:FF:000384">
    <property type="entry name" value="Nuclear RNA export factor 1"/>
    <property type="match status" value="1"/>
</dbReference>
<dbReference type="InterPro" id="IPR001611">
    <property type="entry name" value="Leu-rich_rpt"/>
</dbReference>
<dbReference type="OrthoDB" id="25872at2759"/>
<dbReference type="InterPro" id="IPR009060">
    <property type="entry name" value="UBA-like_sf"/>
</dbReference>
<dbReference type="GO" id="GO:0005654">
    <property type="term" value="C:nucleoplasm"/>
    <property type="evidence" value="ECO:0007669"/>
    <property type="project" value="UniProtKB-SubCell"/>
</dbReference>
<dbReference type="EMBL" id="CAHIKZ030002785">
    <property type="protein sequence ID" value="CAE1292225.1"/>
    <property type="molecule type" value="Genomic_DNA"/>
</dbReference>
<dbReference type="FunFam" id="1.10.8.10:FF:000018">
    <property type="entry name" value="Nuclear RNA export factor 1"/>
    <property type="match status" value="1"/>
</dbReference>
<accession>A0A812DB74</accession>
<dbReference type="PANTHER" id="PTHR10662">
    <property type="entry name" value="NUCLEAR RNA EXPORT FACTOR"/>
    <property type="match status" value="1"/>
</dbReference>
<dbReference type="PANTHER" id="PTHR10662:SF22">
    <property type="entry name" value="NUCLEAR RNA EXPORT FACTOR 1"/>
    <property type="match status" value="1"/>
</dbReference>
<dbReference type="FunFam" id="3.10.450.50:FF:000004">
    <property type="entry name" value="Nuclear RNA export factor 1"/>
    <property type="match status" value="1"/>
</dbReference>
<dbReference type="PROSITE" id="PS51450">
    <property type="entry name" value="LRR"/>
    <property type="match status" value="2"/>
</dbReference>
<organism evidence="12 13">
    <name type="scientific">Acanthosepion pharaonis</name>
    <name type="common">Pharaoh cuttlefish</name>
    <name type="synonym">Sepia pharaonis</name>
    <dbReference type="NCBI Taxonomy" id="158019"/>
    <lineage>
        <taxon>Eukaryota</taxon>
        <taxon>Metazoa</taxon>
        <taxon>Spiralia</taxon>
        <taxon>Lophotrochozoa</taxon>
        <taxon>Mollusca</taxon>
        <taxon>Cephalopoda</taxon>
        <taxon>Coleoidea</taxon>
        <taxon>Decapodiformes</taxon>
        <taxon>Sepiida</taxon>
        <taxon>Sepiina</taxon>
        <taxon>Sepiidae</taxon>
        <taxon>Acanthosepion</taxon>
    </lineage>
</organism>